<dbReference type="InterPro" id="IPR036322">
    <property type="entry name" value="WD40_repeat_dom_sf"/>
</dbReference>
<name>A0A9D5CUH9_9LILI</name>
<feature type="repeat" description="WD" evidence="1">
    <location>
        <begin position="20"/>
        <end position="61"/>
    </location>
</feature>
<dbReference type="PANTHER" id="PTHR44083">
    <property type="entry name" value="TOPLESS-RELATED PROTEIN 1-RELATED"/>
    <property type="match status" value="1"/>
</dbReference>
<dbReference type="PROSITE" id="PS50082">
    <property type="entry name" value="WD_REPEATS_2"/>
    <property type="match status" value="1"/>
</dbReference>
<dbReference type="Pfam" id="PF00400">
    <property type="entry name" value="WD40"/>
    <property type="match status" value="1"/>
</dbReference>
<keyword evidence="3" id="KW-1185">Reference proteome</keyword>
<dbReference type="Gene3D" id="2.130.10.10">
    <property type="entry name" value="YVTN repeat-like/Quinoprotein amine dehydrogenase"/>
    <property type="match status" value="1"/>
</dbReference>
<sequence>MENSTIHIYNVWVDEVKTKLNGHQKHITGLAFSNNHNILVSSGADAQLCIWNTVSWEKKKSIAIQLPAGRIPQFMIPPRQNVFISGFPKAVLLPQYHMQYLCNSQLVYAAFCDGNVSVFGAENLRLRCRIAPSAYLSLAAVNSFEFLTAVVELDIFLLHEYSGPILQKQNNDGMFISRCSDPRSTHW</sequence>
<dbReference type="SMART" id="SM00320">
    <property type="entry name" value="WD40"/>
    <property type="match status" value="2"/>
</dbReference>
<dbReference type="EMBL" id="JAGGNH010000003">
    <property type="protein sequence ID" value="KAJ0979856.1"/>
    <property type="molecule type" value="Genomic_DNA"/>
</dbReference>
<keyword evidence="1" id="KW-0853">WD repeat</keyword>
<dbReference type="Proteomes" id="UP001085076">
    <property type="component" value="Miscellaneous, Linkage group lg03"/>
</dbReference>
<dbReference type="SUPFAM" id="SSF50978">
    <property type="entry name" value="WD40 repeat-like"/>
    <property type="match status" value="1"/>
</dbReference>
<comment type="caution">
    <text evidence="2">The sequence shown here is derived from an EMBL/GenBank/DDBJ whole genome shotgun (WGS) entry which is preliminary data.</text>
</comment>
<dbReference type="PANTHER" id="PTHR44083:SF2">
    <property type="entry name" value="TOPLESS-RELATED PROTEIN 3"/>
    <property type="match status" value="1"/>
</dbReference>
<dbReference type="InterPro" id="IPR001680">
    <property type="entry name" value="WD40_rpt"/>
</dbReference>
<gene>
    <name evidence="2" type="ORF">J5N97_015330</name>
</gene>
<evidence type="ECO:0000256" key="1">
    <source>
        <dbReference type="PROSITE-ProRule" id="PRU00221"/>
    </source>
</evidence>
<evidence type="ECO:0000313" key="2">
    <source>
        <dbReference type="EMBL" id="KAJ0979856.1"/>
    </source>
</evidence>
<accession>A0A9D5CUH9</accession>
<evidence type="ECO:0000313" key="3">
    <source>
        <dbReference type="Proteomes" id="UP001085076"/>
    </source>
</evidence>
<dbReference type="GO" id="GO:0006355">
    <property type="term" value="P:regulation of DNA-templated transcription"/>
    <property type="evidence" value="ECO:0007669"/>
    <property type="project" value="InterPro"/>
</dbReference>
<organism evidence="2 3">
    <name type="scientific">Dioscorea zingiberensis</name>
    <dbReference type="NCBI Taxonomy" id="325984"/>
    <lineage>
        <taxon>Eukaryota</taxon>
        <taxon>Viridiplantae</taxon>
        <taxon>Streptophyta</taxon>
        <taxon>Embryophyta</taxon>
        <taxon>Tracheophyta</taxon>
        <taxon>Spermatophyta</taxon>
        <taxon>Magnoliopsida</taxon>
        <taxon>Liliopsida</taxon>
        <taxon>Dioscoreales</taxon>
        <taxon>Dioscoreaceae</taxon>
        <taxon>Dioscorea</taxon>
    </lineage>
</organism>
<dbReference type="InterPro" id="IPR015943">
    <property type="entry name" value="WD40/YVTN_repeat-like_dom_sf"/>
</dbReference>
<reference evidence="2" key="2">
    <citation type="journal article" date="2022" name="Hortic Res">
        <title>The genome of Dioscorea zingiberensis sheds light on the biosynthesis, origin and evolution of the medicinally important diosgenin saponins.</title>
        <authorList>
            <person name="Li Y."/>
            <person name="Tan C."/>
            <person name="Li Z."/>
            <person name="Guo J."/>
            <person name="Li S."/>
            <person name="Chen X."/>
            <person name="Wang C."/>
            <person name="Dai X."/>
            <person name="Yang H."/>
            <person name="Song W."/>
            <person name="Hou L."/>
            <person name="Xu J."/>
            <person name="Tong Z."/>
            <person name="Xu A."/>
            <person name="Yuan X."/>
            <person name="Wang W."/>
            <person name="Yang Q."/>
            <person name="Chen L."/>
            <person name="Sun Z."/>
            <person name="Wang K."/>
            <person name="Pan B."/>
            <person name="Chen J."/>
            <person name="Bao Y."/>
            <person name="Liu F."/>
            <person name="Qi X."/>
            <person name="Gang D.R."/>
            <person name="Wen J."/>
            <person name="Li J."/>
        </authorList>
    </citation>
    <scope>NUCLEOTIDE SEQUENCE</scope>
    <source>
        <strain evidence="2">Dzin_1.0</strain>
    </source>
</reference>
<proteinExistence type="predicted"/>
<protein>
    <submittedName>
        <fullName evidence="2">Uncharacterized protein</fullName>
    </submittedName>
</protein>
<dbReference type="InterPro" id="IPR027728">
    <property type="entry name" value="Topless_fam"/>
</dbReference>
<dbReference type="PROSITE" id="PS50294">
    <property type="entry name" value="WD_REPEATS_REGION"/>
    <property type="match status" value="1"/>
</dbReference>
<dbReference type="OrthoDB" id="782538at2759"/>
<dbReference type="AlphaFoldDB" id="A0A9D5CUH9"/>
<reference evidence="2" key="1">
    <citation type="submission" date="2021-03" db="EMBL/GenBank/DDBJ databases">
        <authorList>
            <person name="Li Z."/>
            <person name="Yang C."/>
        </authorList>
    </citation>
    <scope>NUCLEOTIDE SEQUENCE</scope>
    <source>
        <strain evidence="2">Dzin_1.0</strain>
        <tissue evidence="2">Leaf</tissue>
    </source>
</reference>